<dbReference type="EMBL" id="JBHMFI010000001">
    <property type="protein sequence ID" value="MFB9071357.1"/>
    <property type="molecule type" value="Genomic_DNA"/>
</dbReference>
<protein>
    <submittedName>
        <fullName evidence="2">Uncharacterized protein</fullName>
    </submittedName>
</protein>
<dbReference type="Proteomes" id="UP001589575">
    <property type="component" value="Unassembled WGS sequence"/>
</dbReference>
<sequence length="91" mass="9164">MGAGRIRRPPGAGRHGPPGGRSGSRRPVGPSGPPGSGVRTVLSLVSLSGSAGGGVPSSCRSGRMAPRRFTAQPGCVGRAVEPARHIRAEWC</sequence>
<gene>
    <name evidence="2" type="ORF">ACFFX0_09175</name>
</gene>
<evidence type="ECO:0000313" key="3">
    <source>
        <dbReference type="Proteomes" id="UP001589575"/>
    </source>
</evidence>
<accession>A0ABV5FXD6</accession>
<evidence type="ECO:0000313" key="2">
    <source>
        <dbReference type="EMBL" id="MFB9071357.1"/>
    </source>
</evidence>
<reference evidence="2 3" key="1">
    <citation type="submission" date="2024-09" db="EMBL/GenBank/DDBJ databases">
        <authorList>
            <person name="Sun Q."/>
            <person name="Mori K."/>
        </authorList>
    </citation>
    <scope>NUCLEOTIDE SEQUENCE [LARGE SCALE GENOMIC DNA]</scope>
    <source>
        <strain evidence="2 3">CCM 7609</strain>
    </source>
</reference>
<organism evidence="2 3">
    <name type="scientific">Citricoccus parietis</name>
    <dbReference type="NCBI Taxonomy" id="592307"/>
    <lineage>
        <taxon>Bacteria</taxon>
        <taxon>Bacillati</taxon>
        <taxon>Actinomycetota</taxon>
        <taxon>Actinomycetes</taxon>
        <taxon>Micrococcales</taxon>
        <taxon>Micrococcaceae</taxon>
        <taxon>Citricoccus</taxon>
    </lineage>
</organism>
<keyword evidence="3" id="KW-1185">Reference proteome</keyword>
<proteinExistence type="predicted"/>
<evidence type="ECO:0000256" key="1">
    <source>
        <dbReference type="SAM" id="MobiDB-lite"/>
    </source>
</evidence>
<name>A0ABV5FXD6_9MICC</name>
<comment type="caution">
    <text evidence="2">The sequence shown here is derived from an EMBL/GenBank/DDBJ whole genome shotgun (WGS) entry which is preliminary data.</text>
</comment>
<feature type="compositionally biased region" description="Gly residues" evidence="1">
    <location>
        <begin position="13"/>
        <end position="22"/>
    </location>
</feature>
<feature type="region of interest" description="Disordered" evidence="1">
    <location>
        <begin position="1"/>
        <end position="40"/>
    </location>
</feature>